<feature type="domain" description="UmuC" evidence="1">
    <location>
        <begin position="1"/>
        <end position="127"/>
    </location>
</feature>
<dbReference type="InterPro" id="IPR043502">
    <property type="entry name" value="DNA/RNA_pol_sf"/>
</dbReference>
<dbReference type="PROSITE" id="PS50173">
    <property type="entry name" value="UMUC"/>
    <property type="match status" value="1"/>
</dbReference>
<dbReference type="PANTHER" id="PTHR45990:SF1">
    <property type="entry name" value="DNA REPAIR PROTEIN REV1"/>
    <property type="match status" value="1"/>
</dbReference>
<evidence type="ECO:0000313" key="2">
    <source>
        <dbReference type="Proteomes" id="UP000887565"/>
    </source>
</evidence>
<dbReference type="SUPFAM" id="SSF56672">
    <property type="entry name" value="DNA/RNA polymerases"/>
    <property type="match status" value="1"/>
</dbReference>
<dbReference type="AlphaFoldDB" id="A0A915KHT2"/>
<dbReference type="GO" id="GO:0070987">
    <property type="term" value="P:error-free translesion synthesis"/>
    <property type="evidence" value="ECO:0007669"/>
    <property type="project" value="TreeGrafter"/>
</dbReference>
<dbReference type="InterPro" id="IPR001126">
    <property type="entry name" value="UmuC"/>
</dbReference>
<dbReference type="Pfam" id="PF00817">
    <property type="entry name" value="IMS"/>
    <property type="match status" value="1"/>
</dbReference>
<dbReference type="OMA" id="CDEMYID"/>
<dbReference type="GO" id="GO:0006281">
    <property type="term" value="P:DNA repair"/>
    <property type="evidence" value="ECO:0007669"/>
    <property type="project" value="InterPro"/>
</dbReference>
<dbReference type="GO" id="GO:0042276">
    <property type="term" value="P:error-prone translesion synthesis"/>
    <property type="evidence" value="ECO:0007669"/>
    <property type="project" value="TreeGrafter"/>
</dbReference>
<sequence>MFLGDALKLCPELKTLSYDFEDYKRVSKLFYETVASFTLDIEAVSCDEMFVNMKDIILETNSDPLIIAATIRRTIFEATGCTSSAGLGRNKLIARLATRKAKPNGQYIVRDVEIDGFLGSTSVHDLPESICRTALFLCNLIYVSDFKF</sequence>
<organism evidence="2 3">
    <name type="scientific">Romanomermis culicivorax</name>
    <name type="common">Nematode worm</name>
    <dbReference type="NCBI Taxonomy" id="13658"/>
    <lineage>
        <taxon>Eukaryota</taxon>
        <taxon>Metazoa</taxon>
        <taxon>Ecdysozoa</taxon>
        <taxon>Nematoda</taxon>
        <taxon>Enoplea</taxon>
        <taxon>Dorylaimia</taxon>
        <taxon>Mermithida</taxon>
        <taxon>Mermithoidea</taxon>
        <taxon>Mermithidae</taxon>
        <taxon>Romanomermis</taxon>
    </lineage>
</organism>
<reference evidence="3" key="1">
    <citation type="submission" date="2022-11" db="UniProtKB">
        <authorList>
            <consortium name="WormBaseParasite"/>
        </authorList>
    </citation>
    <scope>IDENTIFICATION</scope>
</reference>
<name>A0A915KHT2_ROMCU</name>
<dbReference type="GO" id="GO:0017125">
    <property type="term" value="F:deoxycytidyl transferase activity"/>
    <property type="evidence" value="ECO:0007669"/>
    <property type="project" value="TreeGrafter"/>
</dbReference>
<dbReference type="GO" id="GO:0003887">
    <property type="term" value="F:DNA-directed DNA polymerase activity"/>
    <property type="evidence" value="ECO:0007669"/>
    <property type="project" value="TreeGrafter"/>
</dbReference>
<dbReference type="InterPro" id="IPR043128">
    <property type="entry name" value="Rev_trsase/Diguanyl_cyclase"/>
</dbReference>
<dbReference type="PANTHER" id="PTHR45990">
    <property type="entry name" value="DNA REPAIR PROTEIN REV1"/>
    <property type="match status" value="1"/>
</dbReference>
<evidence type="ECO:0000313" key="3">
    <source>
        <dbReference type="WBParaSite" id="nRc.2.0.1.t37556-RA"/>
    </source>
</evidence>
<evidence type="ECO:0000259" key="1">
    <source>
        <dbReference type="PROSITE" id="PS50173"/>
    </source>
</evidence>
<protein>
    <submittedName>
        <fullName evidence="3">UmuC domain-containing protein</fullName>
    </submittedName>
</protein>
<proteinExistence type="predicted"/>
<accession>A0A915KHT2</accession>
<dbReference type="GO" id="GO:0005634">
    <property type="term" value="C:nucleus"/>
    <property type="evidence" value="ECO:0007669"/>
    <property type="project" value="TreeGrafter"/>
</dbReference>
<dbReference type="Proteomes" id="UP000887565">
    <property type="component" value="Unplaced"/>
</dbReference>
<keyword evidence="2" id="KW-1185">Reference proteome</keyword>
<dbReference type="Gene3D" id="3.30.70.270">
    <property type="match status" value="1"/>
</dbReference>
<dbReference type="WBParaSite" id="nRc.2.0.1.t37556-RA">
    <property type="protein sequence ID" value="nRc.2.0.1.t37556-RA"/>
    <property type="gene ID" value="nRc.2.0.1.g37556"/>
</dbReference>